<dbReference type="Proteomes" id="UP001201812">
    <property type="component" value="Unassembled WGS sequence"/>
</dbReference>
<feature type="compositionally biased region" description="Basic and acidic residues" evidence="1">
    <location>
        <begin position="126"/>
        <end position="150"/>
    </location>
</feature>
<gene>
    <name evidence="2" type="ORF">DdX_11056</name>
</gene>
<comment type="caution">
    <text evidence="2">The sequence shown here is derived from an EMBL/GenBank/DDBJ whole genome shotgun (WGS) entry which is preliminary data.</text>
</comment>
<dbReference type="EMBL" id="JAKKPZ010000029">
    <property type="protein sequence ID" value="KAI1709668.1"/>
    <property type="molecule type" value="Genomic_DNA"/>
</dbReference>
<feature type="region of interest" description="Disordered" evidence="1">
    <location>
        <begin position="103"/>
        <end position="179"/>
    </location>
</feature>
<dbReference type="AlphaFoldDB" id="A0AAD4R4V2"/>
<sequence length="179" mass="19653">MGKCFKEPGTVLLRSPGLFLSLNAAAGFSSFQCPRSPNVDLTANGDLAPKAVLPPPEAPISSHDANSTDSGPNNVSTIHNYVGEFSAHFHRDQPANMDMEFRREPEKDSQKVLAPPISMPLIKKQRLSERRKGSLKNADKDGLDPKGGEKLDDENQAVDYRHAPKADENVADYKEMPDR</sequence>
<evidence type="ECO:0000313" key="3">
    <source>
        <dbReference type="Proteomes" id="UP001201812"/>
    </source>
</evidence>
<feature type="compositionally biased region" description="Basic and acidic residues" evidence="1">
    <location>
        <begin position="159"/>
        <end position="179"/>
    </location>
</feature>
<protein>
    <submittedName>
        <fullName evidence="2">Uncharacterized protein</fullName>
    </submittedName>
</protein>
<reference evidence="2" key="1">
    <citation type="submission" date="2022-01" db="EMBL/GenBank/DDBJ databases">
        <title>Genome Sequence Resource for Two Populations of Ditylenchus destructor, the Migratory Endoparasitic Phytonematode.</title>
        <authorList>
            <person name="Zhang H."/>
            <person name="Lin R."/>
            <person name="Xie B."/>
        </authorList>
    </citation>
    <scope>NUCLEOTIDE SEQUENCE</scope>
    <source>
        <strain evidence="2">BazhouSP</strain>
    </source>
</reference>
<organism evidence="2 3">
    <name type="scientific">Ditylenchus destructor</name>
    <dbReference type="NCBI Taxonomy" id="166010"/>
    <lineage>
        <taxon>Eukaryota</taxon>
        <taxon>Metazoa</taxon>
        <taxon>Ecdysozoa</taxon>
        <taxon>Nematoda</taxon>
        <taxon>Chromadorea</taxon>
        <taxon>Rhabditida</taxon>
        <taxon>Tylenchina</taxon>
        <taxon>Tylenchomorpha</taxon>
        <taxon>Sphaerularioidea</taxon>
        <taxon>Anguinidae</taxon>
        <taxon>Anguininae</taxon>
        <taxon>Ditylenchus</taxon>
    </lineage>
</organism>
<proteinExistence type="predicted"/>
<accession>A0AAD4R4V2</accession>
<evidence type="ECO:0000256" key="1">
    <source>
        <dbReference type="SAM" id="MobiDB-lite"/>
    </source>
</evidence>
<evidence type="ECO:0000313" key="2">
    <source>
        <dbReference type="EMBL" id="KAI1709668.1"/>
    </source>
</evidence>
<keyword evidence="3" id="KW-1185">Reference proteome</keyword>
<name>A0AAD4R4V2_9BILA</name>